<evidence type="ECO:0000313" key="7">
    <source>
        <dbReference type="EMBL" id="TDV23272.1"/>
    </source>
</evidence>
<dbReference type="InterPro" id="IPR036279">
    <property type="entry name" value="5-3_exonuclease_C_sf"/>
</dbReference>
<gene>
    <name evidence="7" type="ORF">BCF59_0618</name>
</gene>
<evidence type="ECO:0000256" key="3">
    <source>
        <dbReference type="ARBA" id="ARBA00023125"/>
    </source>
</evidence>
<evidence type="ECO:0000313" key="8">
    <source>
        <dbReference type="Proteomes" id="UP000295757"/>
    </source>
</evidence>
<dbReference type="PANTHER" id="PTHR42646">
    <property type="entry name" value="FLAP ENDONUCLEASE XNI"/>
    <property type="match status" value="1"/>
</dbReference>
<dbReference type="Pfam" id="PF01367">
    <property type="entry name" value="5_3_exonuc"/>
    <property type="match status" value="1"/>
</dbReference>
<dbReference type="EMBL" id="SOCN01000003">
    <property type="protein sequence ID" value="TDV23272.1"/>
    <property type="molecule type" value="Genomic_DNA"/>
</dbReference>
<dbReference type="GO" id="GO:0017108">
    <property type="term" value="F:5'-flap endonuclease activity"/>
    <property type="evidence" value="ECO:0007669"/>
    <property type="project" value="InterPro"/>
</dbReference>
<protein>
    <recommendedName>
        <fullName evidence="5">5'-3' exonuclease</fullName>
    </recommendedName>
</protein>
<dbReference type="FunFam" id="1.10.150.20:FF:000003">
    <property type="entry name" value="DNA polymerase I"/>
    <property type="match status" value="1"/>
</dbReference>
<dbReference type="Pfam" id="PF02739">
    <property type="entry name" value="5_3_exonuc_N"/>
    <property type="match status" value="1"/>
</dbReference>
<dbReference type="InterPro" id="IPR008918">
    <property type="entry name" value="HhH2"/>
</dbReference>
<keyword evidence="8" id="KW-1185">Reference proteome</keyword>
<dbReference type="SUPFAM" id="SSF88723">
    <property type="entry name" value="PIN domain-like"/>
    <property type="match status" value="1"/>
</dbReference>
<comment type="function">
    <text evidence="4">5'-3' exonuclease acting preferentially on double-stranded DNA.</text>
</comment>
<dbReference type="Gene3D" id="3.40.50.1010">
    <property type="entry name" value="5'-nuclease"/>
    <property type="match status" value="1"/>
</dbReference>
<keyword evidence="3" id="KW-0238">DNA-binding</keyword>
<dbReference type="GO" id="GO:0033567">
    <property type="term" value="P:DNA replication, Okazaki fragment processing"/>
    <property type="evidence" value="ECO:0007669"/>
    <property type="project" value="InterPro"/>
</dbReference>
<dbReference type="AlphaFoldDB" id="A0A4R7UDQ3"/>
<dbReference type="OrthoDB" id="9806424at2"/>
<accession>A0A4R7UDQ3</accession>
<dbReference type="GO" id="GO:0008409">
    <property type="term" value="F:5'-3' exonuclease activity"/>
    <property type="evidence" value="ECO:0007669"/>
    <property type="project" value="InterPro"/>
</dbReference>
<dbReference type="CDD" id="cd09898">
    <property type="entry name" value="H3TH_53EXO"/>
    <property type="match status" value="1"/>
</dbReference>
<dbReference type="InterPro" id="IPR029060">
    <property type="entry name" value="PIN-like_dom_sf"/>
</dbReference>
<dbReference type="InterPro" id="IPR020045">
    <property type="entry name" value="DNA_polI_H3TH"/>
</dbReference>
<dbReference type="RefSeq" id="WP_134111105.1">
    <property type="nucleotide sequence ID" value="NZ_SOCN01000003.1"/>
</dbReference>
<keyword evidence="1" id="KW-0540">Nuclease</keyword>
<reference evidence="7 8" key="1">
    <citation type="submission" date="2019-03" db="EMBL/GenBank/DDBJ databases">
        <title>Genomic Encyclopedia of Archaeal and Bacterial Type Strains, Phase II (KMG-II): from individual species to whole genera.</title>
        <authorList>
            <person name="Goeker M."/>
        </authorList>
    </citation>
    <scope>NUCLEOTIDE SEQUENCE [LARGE SCALE GENOMIC DNA]</scope>
    <source>
        <strain evidence="7 8">ATCC 35214</strain>
    </source>
</reference>
<dbReference type="InterPro" id="IPR038969">
    <property type="entry name" value="FEN"/>
</dbReference>
<dbReference type="GO" id="GO:0003677">
    <property type="term" value="F:DNA binding"/>
    <property type="evidence" value="ECO:0007669"/>
    <property type="project" value="UniProtKB-KW"/>
</dbReference>
<dbReference type="Proteomes" id="UP000295757">
    <property type="component" value="Unassembled WGS sequence"/>
</dbReference>
<keyword evidence="2" id="KW-0378">Hydrolase</keyword>
<dbReference type="SMART" id="SM00279">
    <property type="entry name" value="HhH2"/>
    <property type="match status" value="1"/>
</dbReference>
<sequence>MNKNLVIDGNYLIFQSFYASYRGDTSAILRSSNGFPTNAIQLFLMQMIKLIRYIKPTHLFIAFDAPGKTKRHLEYQEYKSGRARSPDELYLQVEKIKQILTELNISWKQQRGDEADDLIATYVKKLPGEKFVFSADKDLLQLVDSKTTILQRKKDDYLHITLDNFYDLFSMQPNQITSYKGLKGDSSDNLPGIKGIGDKTAIKLLEDFGNFENIHTNIANSNYSKGIKEKILSGYQVGKMCFELSKLNTNVFDFDTNADSYLIKLNLNNANKTLEELQMHTVIKWLKKLILKK</sequence>
<dbReference type="PANTHER" id="PTHR42646:SF2">
    <property type="entry name" value="5'-3' EXONUCLEASE FAMILY PROTEIN"/>
    <property type="match status" value="1"/>
</dbReference>
<dbReference type="Gene3D" id="1.10.150.20">
    <property type="entry name" value="5' to 3' exonuclease, C-terminal subdomain"/>
    <property type="match status" value="1"/>
</dbReference>
<organism evidence="7 8">
    <name type="scientific">Mycoplasmopsis mustelae</name>
    <dbReference type="NCBI Taxonomy" id="171289"/>
    <lineage>
        <taxon>Bacteria</taxon>
        <taxon>Bacillati</taxon>
        <taxon>Mycoplasmatota</taxon>
        <taxon>Mycoplasmoidales</taxon>
        <taxon>Metamycoplasmataceae</taxon>
        <taxon>Mycoplasmopsis</taxon>
    </lineage>
</organism>
<dbReference type="SMART" id="SM00475">
    <property type="entry name" value="53EXOc"/>
    <property type="match status" value="1"/>
</dbReference>
<dbReference type="SUPFAM" id="SSF47807">
    <property type="entry name" value="5' to 3' exonuclease, C-terminal subdomain"/>
    <property type="match status" value="1"/>
</dbReference>
<dbReference type="InterPro" id="IPR002421">
    <property type="entry name" value="5-3_exonuclease"/>
</dbReference>
<evidence type="ECO:0000256" key="1">
    <source>
        <dbReference type="ARBA" id="ARBA00022722"/>
    </source>
</evidence>
<comment type="caution">
    <text evidence="7">The sequence shown here is derived from an EMBL/GenBank/DDBJ whole genome shotgun (WGS) entry which is preliminary data.</text>
</comment>
<evidence type="ECO:0000256" key="4">
    <source>
        <dbReference type="ARBA" id="ARBA00049957"/>
    </source>
</evidence>
<evidence type="ECO:0000256" key="2">
    <source>
        <dbReference type="ARBA" id="ARBA00022801"/>
    </source>
</evidence>
<evidence type="ECO:0000256" key="5">
    <source>
        <dbReference type="ARBA" id="ARBA00050026"/>
    </source>
</evidence>
<name>A0A4R7UDQ3_9BACT</name>
<feature type="domain" description="5'-3' exonuclease" evidence="6">
    <location>
        <begin position="3"/>
        <end position="264"/>
    </location>
</feature>
<dbReference type="CDD" id="cd09859">
    <property type="entry name" value="PIN_53EXO"/>
    <property type="match status" value="1"/>
</dbReference>
<evidence type="ECO:0000259" key="6">
    <source>
        <dbReference type="SMART" id="SM00475"/>
    </source>
</evidence>
<proteinExistence type="predicted"/>
<dbReference type="InterPro" id="IPR020046">
    <property type="entry name" value="5-3_exonucl_a-hlix_arch_N"/>
</dbReference>